<proteinExistence type="predicted"/>
<name>A0A9Q1FY42_SYNKA</name>
<evidence type="ECO:0000313" key="1">
    <source>
        <dbReference type="EMBL" id="KAJ8369845.1"/>
    </source>
</evidence>
<gene>
    <name evidence="1" type="ORF">SKAU_G00098730</name>
</gene>
<reference evidence="1" key="1">
    <citation type="journal article" date="2023" name="Science">
        <title>Genome structures resolve the early diversification of teleost fishes.</title>
        <authorList>
            <person name="Parey E."/>
            <person name="Louis A."/>
            <person name="Montfort J."/>
            <person name="Bouchez O."/>
            <person name="Roques C."/>
            <person name="Iampietro C."/>
            <person name="Lluch J."/>
            <person name="Castinel A."/>
            <person name="Donnadieu C."/>
            <person name="Desvignes T."/>
            <person name="Floi Bucao C."/>
            <person name="Jouanno E."/>
            <person name="Wen M."/>
            <person name="Mejri S."/>
            <person name="Dirks R."/>
            <person name="Jansen H."/>
            <person name="Henkel C."/>
            <person name="Chen W.J."/>
            <person name="Zahm M."/>
            <person name="Cabau C."/>
            <person name="Klopp C."/>
            <person name="Thompson A.W."/>
            <person name="Robinson-Rechavi M."/>
            <person name="Braasch I."/>
            <person name="Lecointre G."/>
            <person name="Bobe J."/>
            <person name="Postlethwait J.H."/>
            <person name="Berthelot C."/>
            <person name="Roest Crollius H."/>
            <person name="Guiguen Y."/>
        </authorList>
    </citation>
    <scope>NUCLEOTIDE SEQUENCE</scope>
    <source>
        <strain evidence="1">WJC10195</strain>
    </source>
</reference>
<dbReference type="Proteomes" id="UP001152622">
    <property type="component" value="Chromosome 3"/>
</dbReference>
<comment type="caution">
    <text evidence="1">The sequence shown here is derived from an EMBL/GenBank/DDBJ whole genome shotgun (WGS) entry which is preliminary data.</text>
</comment>
<dbReference type="EMBL" id="JAINUF010000003">
    <property type="protein sequence ID" value="KAJ8369845.1"/>
    <property type="molecule type" value="Genomic_DNA"/>
</dbReference>
<protein>
    <submittedName>
        <fullName evidence="1">Uncharacterized protein</fullName>
    </submittedName>
</protein>
<organism evidence="1 2">
    <name type="scientific">Synaphobranchus kaupii</name>
    <name type="common">Kaup's arrowtooth eel</name>
    <dbReference type="NCBI Taxonomy" id="118154"/>
    <lineage>
        <taxon>Eukaryota</taxon>
        <taxon>Metazoa</taxon>
        <taxon>Chordata</taxon>
        <taxon>Craniata</taxon>
        <taxon>Vertebrata</taxon>
        <taxon>Euteleostomi</taxon>
        <taxon>Actinopterygii</taxon>
        <taxon>Neopterygii</taxon>
        <taxon>Teleostei</taxon>
        <taxon>Anguilliformes</taxon>
        <taxon>Synaphobranchidae</taxon>
        <taxon>Synaphobranchus</taxon>
    </lineage>
</organism>
<dbReference type="AlphaFoldDB" id="A0A9Q1FY42"/>
<sequence>MRGLSVFLGPLSATSPPLELATFLLSDAGHQTLPTVPKLQWSTLPPPPMVVAVVSPSTTPRAVGLKRPPSKAQGCRDGVGVPCPSLCSHREDMGQPLL</sequence>
<keyword evidence="2" id="KW-1185">Reference proteome</keyword>
<evidence type="ECO:0000313" key="2">
    <source>
        <dbReference type="Proteomes" id="UP001152622"/>
    </source>
</evidence>
<accession>A0A9Q1FY42</accession>